<organism evidence="4 5">
    <name type="scientific">Paracandidimonas soli</name>
    <dbReference type="NCBI Taxonomy" id="1917182"/>
    <lineage>
        <taxon>Bacteria</taxon>
        <taxon>Pseudomonadati</taxon>
        <taxon>Pseudomonadota</taxon>
        <taxon>Betaproteobacteria</taxon>
        <taxon>Burkholderiales</taxon>
        <taxon>Alcaligenaceae</taxon>
        <taxon>Paracandidimonas</taxon>
    </lineage>
</organism>
<dbReference type="Proteomes" id="UP000294692">
    <property type="component" value="Unassembled WGS sequence"/>
</dbReference>
<dbReference type="SUPFAM" id="SSF52540">
    <property type="entry name" value="P-loop containing nucleoside triphosphate hydrolases"/>
    <property type="match status" value="1"/>
</dbReference>
<dbReference type="PANTHER" id="PTHR42788:SF13">
    <property type="entry name" value="ALIPHATIC SULFONATES IMPORT ATP-BINDING PROTEIN SSUB"/>
    <property type="match status" value="1"/>
</dbReference>
<evidence type="ECO:0000256" key="2">
    <source>
        <dbReference type="ARBA" id="ARBA00022448"/>
    </source>
</evidence>
<feature type="domain" description="ABC transporter" evidence="3">
    <location>
        <begin position="23"/>
        <end position="72"/>
    </location>
</feature>
<evidence type="ECO:0000256" key="1">
    <source>
        <dbReference type="ARBA" id="ARBA00005417"/>
    </source>
</evidence>
<proteinExistence type="inferred from homology"/>
<dbReference type="PANTHER" id="PTHR42788">
    <property type="entry name" value="TAURINE IMPORT ATP-BINDING PROTEIN-RELATED"/>
    <property type="match status" value="1"/>
</dbReference>
<evidence type="ECO:0000313" key="4">
    <source>
        <dbReference type="EMBL" id="TCU99128.1"/>
    </source>
</evidence>
<dbReference type="RefSeq" id="WP_132476659.1">
    <property type="nucleotide sequence ID" value="NZ_JBHRVM010000001.1"/>
</dbReference>
<dbReference type="InterPro" id="IPR003439">
    <property type="entry name" value="ABC_transporter-like_ATP-bd"/>
</dbReference>
<keyword evidence="5" id="KW-1185">Reference proteome</keyword>
<dbReference type="GO" id="GO:0016887">
    <property type="term" value="F:ATP hydrolysis activity"/>
    <property type="evidence" value="ECO:0007669"/>
    <property type="project" value="InterPro"/>
</dbReference>
<accession>A0A4R3V6Z1</accession>
<dbReference type="Gene3D" id="3.40.50.300">
    <property type="entry name" value="P-loop containing nucleotide triphosphate hydrolases"/>
    <property type="match status" value="1"/>
</dbReference>
<dbReference type="EMBL" id="SMBX01000004">
    <property type="protein sequence ID" value="TCU99128.1"/>
    <property type="molecule type" value="Genomic_DNA"/>
</dbReference>
<dbReference type="Pfam" id="PF00005">
    <property type="entry name" value="ABC_tran"/>
    <property type="match status" value="1"/>
</dbReference>
<keyword evidence="2" id="KW-0813">Transport</keyword>
<evidence type="ECO:0000313" key="5">
    <source>
        <dbReference type="Proteomes" id="UP000294692"/>
    </source>
</evidence>
<dbReference type="InterPro" id="IPR027417">
    <property type="entry name" value="P-loop_NTPase"/>
</dbReference>
<evidence type="ECO:0000259" key="3">
    <source>
        <dbReference type="Pfam" id="PF00005"/>
    </source>
</evidence>
<reference evidence="4 5" key="1">
    <citation type="submission" date="2019-03" db="EMBL/GenBank/DDBJ databases">
        <title>Genomic Encyclopedia of Type Strains, Phase IV (KMG-IV): sequencing the most valuable type-strain genomes for metagenomic binning, comparative biology and taxonomic classification.</title>
        <authorList>
            <person name="Goeker M."/>
        </authorList>
    </citation>
    <scope>NUCLEOTIDE SEQUENCE [LARGE SCALE GENOMIC DNA]</scope>
    <source>
        <strain evidence="4 5">DSM 100048</strain>
    </source>
</reference>
<protein>
    <submittedName>
        <fullName evidence="4">ABC transporter family protein</fullName>
    </submittedName>
</protein>
<comment type="similarity">
    <text evidence="1">Belongs to the ABC transporter superfamily.</text>
</comment>
<dbReference type="OrthoDB" id="9087134at2"/>
<name>A0A4R3V6Z1_9BURK</name>
<dbReference type="GO" id="GO:0005524">
    <property type="term" value="F:ATP binding"/>
    <property type="evidence" value="ECO:0007669"/>
    <property type="project" value="InterPro"/>
</dbReference>
<dbReference type="AlphaFoldDB" id="A0A4R3V6Z1"/>
<sequence length="83" mass="8615">MTAAAQAIDLTGISKHFGSLEVLRDVSLTVAQGEILALLGTSGCGKSTLLNILSGLLEPDAGSLRLYGQQARGFSGWSDVRLP</sequence>
<dbReference type="InterPro" id="IPR050166">
    <property type="entry name" value="ABC_transporter_ATP-bind"/>
</dbReference>
<gene>
    <name evidence="4" type="ORF">EV686_104227</name>
</gene>
<comment type="caution">
    <text evidence="4">The sequence shown here is derived from an EMBL/GenBank/DDBJ whole genome shotgun (WGS) entry which is preliminary data.</text>
</comment>